<protein>
    <submittedName>
        <fullName evidence="2">Uncharacterized protein</fullName>
    </submittedName>
</protein>
<evidence type="ECO:0000313" key="3">
    <source>
        <dbReference type="Proteomes" id="UP000187455"/>
    </source>
</evidence>
<name>A0A1R0GQ62_9FUNG</name>
<comment type="caution">
    <text evidence="2">The sequence shown here is derived from an EMBL/GenBank/DDBJ whole genome shotgun (WGS) entry which is preliminary data.</text>
</comment>
<dbReference type="EMBL" id="LSSL01005130">
    <property type="protein sequence ID" value="OLY79014.1"/>
    <property type="molecule type" value="Genomic_DNA"/>
</dbReference>
<accession>A0A1R0GQ62</accession>
<keyword evidence="3" id="KW-1185">Reference proteome</keyword>
<gene>
    <name evidence="2" type="ORF">AYI68_g6927</name>
</gene>
<dbReference type="Proteomes" id="UP000187455">
    <property type="component" value="Unassembled WGS sequence"/>
</dbReference>
<keyword evidence="1" id="KW-0812">Transmembrane</keyword>
<sequence length="139" mass="16199">MGESFYTTPFSGKNIPEHDRVKPIKASECSYFNSMFVKYFDGDFHCSKHQNIFSKYYKDLNFIVNINNSVRAFTDTKVNEDIVTEVTKPLSPIKTRFERFTSAKFMYLYQILFVLIMILPSWCTIPLQCPALILPSIII</sequence>
<evidence type="ECO:0000256" key="1">
    <source>
        <dbReference type="SAM" id="Phobius"/>
    </source>
</evidence>
<keyword evidence="1" id="KW-0472">Membrane</keyword>
<keyword evidence="1" id="KW-1133">Transmembrane helix</keyword>
<organism evidence="2 3">
    <name type="scientific">Smittium mucronatum</name>
    <dbReference type="NCBI Taxonomy" id="133383"/>
    <lineage>
        <taxon>Eukaryota</taxon>
        <taxon>Fungi</taxon>
        <taxon>Fungi incertae sedis</taxon>
        <taxon>Zoopagomycota</taxon>
        <taxon>Kickxellomycotina</taxon>
        <taxon>Harpellomycetes</taxon>
        <taxon>Harpellales</taxon>
        <taxon>Legeriomycetaceae</taxon>
        <taxon>Smittium</taxon>
    </lineage>
</organism>
<evidence type="ECO:0000313" key="2">
    <source>
        <dbReference type="EMBL" id="OLY79014.1"/>
    </source>
</evidence>
<dbReference type="AlphaFoldDB" id="A0A1R0GQ62"/>
<feature type="transmembrane region" description="Helical" evidence="1">
    <location>
        <begin position="105"/>
        <end position="122"/>
    </location>
</feature>
<proteinExistence type="predicted"/>
<reference evidence="2 3" key="1">
    <citation type="journal article" date="2016" name="Mol. Biol. Evol.">
        <title>Genome-Wide Survey of Gut Fungi (Harpellales) Reveals the First Horizontally Transferred Ubiquitin Gene from a Mosquito Host.</title>
        <authorList>
            <person name="Wang Y."/>
            <person name="White M.M."/>
            <person name="Kvist S."/>
            <person name="Moncalvo J.M."/>
        </authorList>
    </citation>
    <scope>NUCLEOTIDE SEQUENCE [LARGE SCALE GENOMIC DNA]</scope>
    <source>
        <strain evidence="2 3">ALG-7-W6</strain>
    </source>
</reference>